<dbReference type="AlphaFoldDB" id="A0A815YKY4"/>
<organism evidence="1 5">
    <name type="scientific">Rotaria magnacalcarata</name>
    <dbReference type="NCBI Taxonomy" id="392030"/>
    <lineage>
        <taxon>Eukaryota</taxon>
        <taxon>Metazoa</taxon>
        <taxon>Spiralia</taxon>
        <taxon>Gnathifera</taxon>
        <taxon>Rotifera</taxon>
        <taxon>Eurotatoria</taxon>
        <taxon>Bdelloidea</taxon>
        <taxon>Philodinida</taxon>
        <taxon>Philodinidae</taxon>
        <taxon>Rotaria</taxon>
    </lineage>
</organism>
<comment type="caution">
    <text evidence="1">The sequence shown here is derived from an EMBL/GenBank/DDBJ whole genome shotgun (WGS) entry which is preliminary data.</text>
</comment>
<evidence type="ECO:0000313" key="2">
    <source>
        <dbReference type="EMBL" id="CAF1583487.1"/>
    </source>
</evidence>
<dbReference type="EMBL" id="CAJNOV010016044">
    <property type="protein sequence ID" value="CAF1583487.1"/>
    <property type="molecule type" value="Genomic_DNA"/>
</dbReference>
<dbReference type="Proteomes" id="UP000663834">
    <property type="component" value="Unassembled WGS sequence"/>
</dbReference>
<gene>
    <name evidence="2" type="ORF">CJN711_LOCUS33244</name>
    <name evidence="1" type="ORF">KQP761_LOCUS19225</name>
    <name evidence="3" type="ORF">MBJ925_LOCUS15652</name>
    <name evidence="4" type="ORF">SMN809_LOCUS38132</name>
</gene>
<reference evidence="1" key="1">
    <citation type="submission" date="2021-02" db="EMBL/GenBank/DDBJ databases">
        <authorList>
            <person name="Nowell W R."/>
        </authorList>
    </citation>
    <scope>NUCLEOTIDE SEQUENCE</scope>
</reference>
<dbReference type="Proteomes" id="UP000663824">
    <property type="component" value="Unassembled WGS sequence"/>
</dbReference>
<dbReference type="EMBL" id="CAJOBI010098759">
    <property type="protein sequence ID" value="CAF4577493.1"/>
    <property type="molecule type" value="Genomic_DNA"/>
</dbReference>
<evidence type="ECO:0000313" key="4">
    <source>
        <dbReference type="EMBL" id="CAF4577493.1"/>
    </source>
</evidence>
<protein>
    <submittedName>
        <fullName evidence="1">Uncharacterized protein</fullName>
    </submittedName>
</protein>
<name>A0A815YKY4_9BILA</name>
<proteinExistence type="predicted"/>
<dbReference type="EMBL" id="CAJNRE010007390">
    <property type="protein sequence ID" value="CAF2065066.1"/>
    <property type="molecule type" value="Genomic_DNA"/>
</dbReference>
<sequence>MSTPCYYYLIQAYTAVCSLRRHLQPVDLNAISFCAEHGEAIRSYLLSMSQLPAYDQINLRFSDEYDPEVAQQTAILAQTFIGMYVELDSMHHLKGNYEQARHFSQKREQLLNRYTDTETITTSSEHYLSMRHSFLELKEFDKEISYFENSLESKVENNEECGRCL</sequence>
<evidence type="ECO:0000313" key="1">
    <source>
        <dbReference type="EMBL" id="CAF1571610.1"/>
    </source>
</evidence>
<dbReference type="EMBL" id="CAJNOW010009872">
    <property type="protein sequence ID" value="CAF1571610.1"/>
    <property type="molecule type" value="Genomic_DNA"/>
</dbReference>
<dbReference type="Proteomes" id="UP000676336">
    <property type="component" value="Unassembled WGS sequence"/>
</dbReference>
<evidence type="ECO:0000313" key="5">
    <source>
        <dbReference type="Proteomes" id="UP000663834"/>
    </source>
</evidence>
<dbReference type="OrthoDB" id="10355049at2759"/>
<dbReference type="Proteomes" id="UP000663855">
    <property type="component" value="Unassembled WGS sequence"/>
</dbReference>
<accession>A0A815YKY4</accession>
<evidence type="ECO:0000313" key="3">
    <source>
        <dbReference type="EMBL" id="CAF2065066.1"/>
    </source>
</evidence>